<gene>
    <name evidence="3" type="ORF">ACNJC6_02407</name>
    <name evidence="2" type="ORF">CFH90_09875</name>
</gene>
<protein>
    <submittedName>
        <fullName evidence="3">Uncharacterized protein</fullName>
    </submittedName>
</protein>
<evidence type="ECO:0000256" key="1">
    <source>
        <dbReference type="SAM" id="Phobius"/>
    </source>
</evidence>
<name>A0A1R7QEP4_ACIJO</name>
<keyword evidence="1" id="KW-0812">Transmembrane</keyword>
<dbReference type="Proteomes" id="UP000276980">
    <property type="component" value="Chromosome"/>
</dbReference>
<evidence type="ECO:0000313" key="5">
    <source>
        <dbReference type="Proteomes" id="UP000276980"/>
    </source>
</evidence>
<evidence type="ECO:0000313" key="3">
    <source>
        <dbReference type="EMBL" id="SJX22754.1"/>
    </source>
</evidence>
<accession>A0A1R7QEP4</accession>
<sequence length="96" mass="10567">MDNKNKKGQKQGGKAMLYQYHCACCETVVASTDKDCPNCGSHNIRSPFGFWIFCIVACLAAAIIVKSVQVYLADRNSEPVAVTSLFDVLNHDNKPK</sequence>
<dbReference type="EMBL" id="FUUY01000008">
    <property type="protein sequence ID" value="SJX22754.1"/>
    <property type="molecule type" value="Genomic_DNA"/>
</dbReference>
<reference evidence="2 5" key="2">
    <citation type="submission" date="2017-06" db="EMBL/GenBank/DDBJ databases">
        <title>Complete Genome Sequence of the Carbazole-Degrading Bacterium Acinetobacter johnsonii IC001.</title>
        <authorList>
            <person name="Vejarano F."/>
            <person name="Suzuki-Minakuchi C."/>
            <person name="Ohtsubo Y."/>
            <person name="Tsuda M."/>
            <person name="Okada K."/>
            <person name="Nojiri H."/>
        </authorList>
    </citation>
    <scope>NUCLEOTIDE SEQUENCE [LARGE SCALE GENOMIC DNA]</scope>
    <source>
        <strain evidence="2 5">IC001</strain>
    </source>
</reference>
<dbReference type="Proteomes" id="UP000196240">
    <property type="component" value="Unassembled WGS sequence"/>
</dbReference>
<evidence type="ECO:0000313" key="4">
    <source>
        <dbReference type="Proteomes" id="UP000196240"/>
    </source>
</evidence>
<dbReference type="AlphaFoldDB" id="A0A1R7QEP4"/>
<feature type="transmembrane region" description="Helical" evidence="1">
    <location>
        <begin position="48"/>
        <end position="65"/>
    </location>
</feature>
<proteinExistence type="predicted"/>
<dbReference type="EMBL" id="CP022298">
    <property type="protein sequence ID" value="AZN64314.1"/>
    <property type="molecule type" value="Genomic_DNA"/>
</dbReference>
<organism evidence="3 4">
    <name type="scientific">Acinetobacter johnsonii</name>
    <dbReference type="NCBI Taxonomy" id="40214"/>
    <lineage>
        <taxon>Bacteria</taxon>
        <taxon>Pseudomonadati</taxon>
        <taxon>Pseudomonadota</taxon>
        <taxon>Gammaproteobacteria</taxon>
        <taxon>Moraxellales</taxon>
        <taxon>Moraxellaceae</taxon>
        <taxon>Acinetobacter</taxon>
    </lineage>
</organism>
<keyword evidence="1" id="KW-1133">Transmembrane helix</keyword>
<keyword evidence="1" id="KW-0472">Membrane</keyword>
<reference evidence="3 4" key="1">
    <citation type="submission" date="2017-02" db="EMBL/GenBank/DDBJ databases">
        <authorList>
            <person name="Peterson S.W."/>
        </authorList>
    </citation>
    <scope>NUCLEOTIDE SEQUENCE [LARGE SCALE GENOMIC DNA]</scope>
    <source>
        <strain evidence="3">C6</strain>
    </source>
</reference>
<evidence type="ECO:0000313" key="2">
    <source>
        <dbReference type="EMBL" id="AZN64314.1"/>
    </source>
</evidence>